<gene>
    <name evidence="1" type="ORF">NEF87_001485</name>
</gene>
<dbReference type="EMBL" id="CP104013">
    <property type="protein sequence ID" value="UYP45200.1"/>
    <property type="molecule type" value="Genomic_DNA"/>
</dbReference>
<reference evidence="1" key="1">
    <citation type="submission" date="2022-09" db="EMBL/GenBank/DDBJ databases">
        <title>Actin cytoskeleton and complex cell architecture in an #Asgard archaeon.</title>
        <authorList>
            <person name="Ponce Toledo R.I."/>
            <person name="Schleper C."/>
            <person name="Rodrigues Oliveira T."/>
            <person name="Wollweber F."/>
            <person name="Xu J."/>
            <person name="Rittmann S."/>
            <person name="Klingl A."/>
            <person name="Pilhofer M."/>
        </authorList>
    </citation>
    <scope>NUCLEOTIDE SEQUENCE</scope>
    <source>
        <strain evidence="1">B-35</strain>
    </source>
</reference>
<proteinExistence type="predicted"/>
<organism evidence="1 2">
    <name type="scientific">Candidatus Lokiarchaeum ossiferum</name>
    <dbReference type="NCBI Taxonomy" id="2951803"/>
    <lineage>
        <taxon>Archaea</taxon>
        <taxon>Promethearchaeati</taxon>
        <taxon>Promethearchaeota</taxon>
        <taxon>Promethearchaeia</taxon>
        <taxon>Promethearchaeales</taxon>
        <taxon>Promethearchaeaceae</taxon>
        <taxon>Candidatus Lokiarchaeum</taxon>
    </lineage>
</organism>
<sequence length="313" mass="35893">MKNNSKTRLIKFITLFWLSSLSVLLPLAESSPDFEVEDGSLVETNCILGINSWKYGTVNLTKGDTFEGYLTTENASQLMDFFVGNMTQFQFWIDQNNSNQFFQANHDFHSLKVDYSCLESGLYYYIFSNRNNSNSSLSFDCAFGVNGKKLPKYDRFHEFVKNGVILKPGESEIVFFNYLEDTFLIDLEFKCVFPMDGLNMYLVNGANFAQWRTKGYDLVPMLHFYNVSTVSHLYSIEHSQGYDLVIFSNQTKRDVSFSYYADTILKEGETNSNRQQNTGTFDEDGSIASFPLHLLLILSGSSVAFIAERKKYK</sequence>
<dbReference type="Proteomes" id="UP001208689">
    <property type="component" value="Chromosome"/>
</dbReference>
<protein>
    <submittedName>
        <fullName evidence="1">Uncharacterized protein</fullName>
    </submittedName>
</protein>
<accession>A0ABY6HP67</accession>
<evidence type="ECO:0000313" key="2">
    <source>
        <dbReference type="Proteomes" id="UP001208689"/>
    </source>
</evidence>
<name>A0ABY6HP67_9ARCH</name>
<keyword evidence="2" id="KW-1185">Reference proteome</keyword>
<evidence type="ECO:0000313" key="1">
    <source>
        <dbReference type="EMBL" id="UYP45200.1"/>
    </source>
</evidence>